<feature type="domain" description="Peptidoglycan binding-like" evidence="1">
    <location>
        <begin position="342"/>
        <end position="402"/>
    </location>
</feature>
<name>A0ABR8PX75_9CLOT</name>
<dbReference type="Proteomes" id="UP000627781">
    <property type="component" value="Unassembled WGS sequence"/>
</dbReference>
<dbReference type="Pfam" id="PF08486">
    <property type="entry name" value="SpoIID"/>
    <property type="match status" value="1"/>
</dbReference>
<proteinExistence type="predicted"/>
<evidence type="ECO:0000259" key="2">
    <source>
        <dbReference type="Pfam" id="PF08486"/>
    </source>
</evidence>
<sequence length="445" mass="50036">MQTGSLKIHVFQGDSYIPLENAKITVIQDKETSNRQITQNLSTDSSGITNEIELEAPSLDYSMKLSDKLPYSLCIITAEVPGYKKLTIKGCQIYPGIQSIQYCHLNPISTRQNNTEDIINISANALIGNYPAKIPESSYPIPLTKPSVNFAIIDPTRQVNPSTIKVHDGDPNENATEFIEDFKQYFKIVLASEIYANWPKETIKANAIAAMSFTLNRIFTEWYFGKMKKFHITSSTAYDHKYIHGRNTFASIDGVVDELFTTYIKKPGYEFPLLAQYRDGLRVPPCSGCLSQWGSKELGDKGLTDKEILKSYYGSDIILNRITKSENMSESYPGFPLQIGSTGEAVETIQKSLNKISTHFPLIPKLTVDGILGSSTKKAIETFQSIFNLAKTGTVNYPTWYKISDIYVGVSGAVRHRGVEKTFIPPFFYGYDYNIPTLTYFDEEY</sequence>
<dbReference type="InterPro" id="IPR013693">
    <property type="entry name" value="SpoIID/LytB_N"/>
</dbReference>
<dbReference type="InterPro" id="IPR036365">
    <property type="entry name" value="PGBD-like_sf"/>
</dbReference>
<dbReference type="Gene3D" id="1.10.101.10">
    <property type="entry name" value="PGBD-like superfamily/PGBD"/>
    <property type="match status" value="1"/>
</dbReference>
<dbReference type="Pfam" id="PF01471">
    <property type="entry name" value="PG_binding_1"/>
    <property type="match status" value="1"/>
</dbReference>
<evidence type="ECO:0000313" key="4">
    <source>
        <dbReference type="Proteomes" id="UP000627781"/>
    </source>
</evidence>
<evidence type="ECO:0000313" key="3">
    <source>
        <dbReference type="EMBL" id="MBD7912777.1"/>
    </source>
</evidence>
<dbReference type="RefSeq" id="WP_143316264.1">
    <property type="nucleotide sequence ID" value="NZ_JACSRA010000028.1"/>
</dbReference>
<organism evidence="3 4">
    <name type="scientific">Clostridium cibarium</name>
    <dbReference type="NCBI Taxonomy" id="2762247"/>
    <lineage>
        <taxon>Bacteria</taxon>
        <taxon>Bacillati</taxon>
        <taxon>Bacillota</taxon>
        <taxon>Clostridia</taxon>
        <taxon>Eubacteriales</taxon>
        <taxon>Clostridiaceae</taxon>
        <taxon>Clostridium</taxon>
    </lineage>
</organism>
<feature type="domain" description="Sporulation stage II protein D amidase enhancer LytB N-terminal" evidence="2">
    <location>
        <begin position="182"/>
        <end position="239"/>
    </location>
</feature>
<keyword evidence="4" id="KW-1185">Reference proteome</keyword>
<accession>A0ABR8PX75</accession>
<dbReference type="InterPro" id="IPR036366">
    <property type="entry name" value="PGBDSf"/>
</dbReference>
<protein>
    <submittedName>
        <fullName evidence="3">Peptidoglycan-binding protein</fullName>
    </submittedName>
</protein>
<evidence type="ECO:0000259" key="1">
    <source>
        <dbReference type="Pfam" id="PF01471"/>
    </source>
</evidence>
<dbReference type="InterPro" id="IPR002477">
    <property type="entry name" value="Peptidoglycan-bd-like"/>
</dbReference>
<dbReference type="SUPFAM" id="SSF47090">
    <property type="entry name" value="PGBD-like"/>
    <property type="match status" value="1"/>
</dbReference>
<comment type="caution">
    <text evidence="3">The sequence shown here is derived from an EMBL/GenBank/DDBJ whole genome shotgun (WGS) entry which is preliminary data.</text>
</comment>
<gene>
    <name evidence="3" type="ORF">H9661_15605</name>
</gene>
<dbReference type="EMBL" id="JACSRA010000028">
    <property type="protein sequence ID" value="MBD7912777.1"/>
    <property type="molecule type" value="Genomic_DNA"/>
</dbReference>
<reference evidence="3 4" key="1">
    <citation type="submission" date="2020-08" db="EMBL/GenBank/DDBJ databases">
        <title>A Genomic Blueprint of the Chicken Gut Microbiome.</title>
        <authorList>
            <person name="Gilroy R."/>
            <person name="Ravi A."/>
            <person name="Getino M."/>
            <person name="Pursley I."/>
            <person name="Horton D.L."/>
            <person name="Alikhan N.-F."/>
            <person name="Baker D."/>
            <person name="Gharbi K."/>
            <person name="Hall N."/>
            <person name="Watson M."/>
            <person name="Adriaenssens E.M."/>
            <person name="Foster-Nyarko E."/>
            <person name="Jarju S."/>
            <person name="Secka A."/>
            <person name="Antonio M."/>
            <person name="Oren A."/>
            <person name="Chaudhuri R."/>
            <person name="La Ragione R.M."/>
            <person name="Hildebrand F."/>
            <person name="Pallen M.J."/>
        </authorList>
    </citation>
    <scope>NUCLEOTIDE SEQUENCE [LARGE SCALE GENOMIC DNA]</scope>
    <source>
        <strain evidence="3 4">Sa3CVN1</strain>
    </source>
</reference>